<reference evidence="1" key="1">
    <citation type="submission" date="2020-10" db="EMBL/GenBank/DDBJ databases">
        <authorList>
            <person name="Gilroy R."/>
        </authorList>
    </citation>
    <scope>NUCLEOTIDE SEQUENCE</scope>
    <source>
        <strain evidence="1">ChiSjej6B24-2974</strain>
    </source>
</reference>
<organism evidence="1 2">
    <name type="scientific">Candidatus Pullichristensenella stercorigallinarum</name>
    <dbReference type="NCBI Taxonomy" id="2840909"/>
    <lineage>
        <taxon>Bacteria</taxon>
        <taxon>Bacillati</taxon>
        <taxon>Bacillota</taxon>
        <taxon>Clostridia</taxon>
        <taxon>Candidatus Pullichristensenella</taxon>
    </lineage>
</organism>
<dbReference type="EMBL" id="DVFZ01000028">
    <property type="protein sequence ID" value="HIQ81953.1"/>
    <property type="molecule type" value="Genomic_DNA"/>
</dbReference>
<sequence length="115" mass="12653">MKTKDKPLCVLCRGRVGAEFGSQLLGRLHQEASACAVQTNDGEISLLIFDTYAPSQGLFRQDWPEGARVVLYSNHPTGNMEPSDDDLRNLASMPEGTELSIICGRRCVKWNGGQK</sequence>
<evidence type="ECO:0000313" key="1">
    <source>
        <dbReference type="EMBL" id="HIQ81953.1"/>
    </source>
</evidence>
<name>A0A9D1CVV0_9FIRM</name>
<comment type="caution">
    <text evidence="1">The sequence shown here is derived from an EMBL/GenBank/DDBJ whole genome shotgun (WGS) entry which is preliminary data.</text>
</comment>
<protein>
    <submittedName>
        <fullName evidence="1">Uncharacterized protein</fullName>
    </submittedName>
</protein>
<accession>A0A9D1CVV0</accession>
<proteinExistence type="predicted"/>
<evidence type="ECO:0000313" key="2">
    <source>
        <dbReference type="Proteomes" id="UP000824260"/>
    </source>
</evidence>
<dbReference type="Proteomes" id="UP000824260">
    <property type="component" value="Unassembled WGS sequence"/>
</dbReference>
<gene>
    <name evidence="1" type="ORF">IAA52_02495</name>
</gene>
<dbReference type="AlphaFoldDB" id="A0A9D1CVV0"/>
<reference evidence="1" key="2">
    <citation type="journal article" date="2021" name="PeerJ">
        <title>Extensive microbial diversity within the chicken gut microbiome revealed by metagenomics and culture.</title>
        <authorList>
            <person name="Gilroy R."/>
            <person name="Ravi A."/>
            <person name="Getino M."/>
            <person name="Pursley I."/>
            <person name="Horton D.L."/>
            <person name="Alikhan N.F."/>
            <person name="Baker D."/>
            <person name="Gharbi K."/>
            <person name="Hall N."/>
            <person name="Watson M."/>
            <person name="Adriaenssens E.M."/>
            <person name="Foster-Nyarko E."/>
            <person name="Jarju S."/>
            <person name="Secka A."/>
            <person name="Antonio M."/>
            <person name="Oren A."/>
            <person name="Chaudhuri R.R."/>
            <person name="La Ragione R."/>
            <person name="Hildebrand F."/>
            <person name="Pallen M.J."/>
        </authorList>
    </citation>
    <scope>NUCLEOTIDE SEQUENCE</scope>
    <source>
        <strain evidence="1">ChiSjej6B24-2974</strain>
    </source>
</reference>